<evidence type="ECO:0000313" key="2">
    <source>
        <dbReference type="Proteomes" id="UP000519573"/>
    </source>
</evidence>
<dbReference type="AlphaFoldDB" id="A0A7X0Z0X2"/>
<dbReference type="InterPro" id="IPR029058">
    <property type="entry name" value="AB_hydrolase_fold"/>
</dbReference>
<dbReference type="EMBL" id="JAARYH010000004">
    <property type="protein sequence ID" value="MBC2166950.1"/>
    <property type="molecule type" value="Genomic_DNA"/>
</dbReference>
<dbReference type="Proteomes" id="UP000519573">
    <property type="component" value="Unassembled WGS sequence"/>
</dbReference>
<dbReference type="SUPFAM" id="SSF53474">
    <property type="entry name" value="alpha/beta-Hydrolases"/>
    <property type="match status" value="1"/>
</dbReference>
<dbReference type="RefSeq" id="WP_185538352.1">
    <property type="nucleotide sequence ID" value="NZ_JAARYC010000020.1"/>
</dbReference>
<gene>
    <name evidence="1" type="ORF">HCB26_10275</name>
</gene>
<sequence>MKITDQQYWNLSRSIYRDKYMKIGRAILLDDGSEWSVIDFKSTSNGYQGIAVVPSADYLVASKIKDFAYPNIVVASRGTEPTAWDHDIITDIKYVVGAANPEKKTNQFKDALDFFDTVQAKFSPSNTYVTGHSLGGGIAQYLVAERSTTGVTFAAPNIYRILSPEAKKAVEQGKTVNQVLDYTHSGEMIGEFSQFGAPLIGRELIAKGSGHGLENFKPYFSANGSATLKVTPSAIKAEADRLTVVLAQLEHLEKTMHFYQEEERASSQRLRNELNNETSAGGSFSELTSREVDDILTRHSQKYENGVYCFHKPDKFEELYEMIYRVKKRISEFRLQLGSAADKFQQQDVELGNWIENNSKGLF</sequence>
<accession>A0A7X0Z0X2</accession>
<name>A0A7X0Z0X2_9LIST</name>
<evidence type="ECO:0008006" key="3">
    <source>
        <dbReference type="Google" id="ProtNLM"/>
    </source>
</evidence>
<comment type="caution">
    <text evidence="1">The sequence shown here is derived from an EMBL/GenBank/DDBJ whole genome shotgun (WGS) entry which is preliminary data.</text>
</comment>
<dbReference type="Pfam" id="PF26363">
    <property type="entry name" value="Phospholipase-like"/>
    <property type="match status" value="1"/>
</dbReference>
<organism evidence="1 2">
    <name type="scientific">Listeria booriae</name>
    <dbReference type="NCBI Taxonomy" id="1552123"/>
    <lineage>
        <taxon>Bacteria</taxon>
        <taxon>Bacillati</taxon>
        <taxon>Bacillota</taxon>
        <taxon>Bacilli</taxon>
        <taxon>Bacillales</taxon>
        <taxon>Listeriaceae</taxon>
        <taxon>Listeria</taxon>
    </lineage>
</organism>
<protein>
    <recommendedName>
        <fullName evidence="3">Fungal lipase-like domain-containing protein</fullName>
    </recommendedName>
</protein>
<proteinExistence type="predicted"/>
<reference evidence="1 2" key="1">
    <citation type="submission" date="2020-03" db="EMBL/GenBank/DDBJ databases">
        <title>Soil Listeria distribution.</title>
        <authorList>
            <person name="Liao J."/>
            <person name="Wiedmann M."/>
        </authorList>
    </citation>
    <scope>NUCLEOTIDE SEQUENCE [LARGE SCALE GENOMIC DNA]</scope>
    <source>
        <strain evidence="1 2">FSL L7-0245</strain>
    </source>
</reference>
<dbReference type="Gene3D" id="3.40.50.1820">
    <property type="entry name" value="alpha/beta hydrolase"/>
    <property type="match status" value="1"/>
</dbReference>
<evidence type="ECO:0000313" key="1">
    <source>
        <dbReference type="EMBL" id="MBC2166950.1"/>
    </source>
</evidence>